<name>A0A423KDQ9_9PSED</name>
<gene>
    <name evidence="1" type="ORF">BK666_05095</name>
</gene>
<proteinExistence type="predicted"/>
<dbReference type="EMBL" id="MOBQ01000006">
    <property type="protein sequence ID" value="RON50506.1"/>
    <property type="molecule type" value="Genomic_DNA"/>
</dbReference>
<dbReference type="InterPro" id="IPR037479">
    <property type="entry name" value="Tauto_MSAD"/>
</dbReference>
<sequence length="127" mass="14546">MPLVRIDIKKHQDPTFAKRVGKLVYAAMHSAIDVPENDNFQILAEHDENHFIYDPTFMGINRTDGLVIIQITLMEGRTTEKKKLLYKTIAESLNTELAVRLEDVFINLVEVKRENWSFGNGIGQFAV</sequence>
<dbReference type="AlphaFoldDB" id="A0A423KDQ9"/>
<dbReference type="PANTHER" id="PTHR38460:SF1">
    <property type="entry name" value="TAUTOMERASE YOLI-RELATED"/>
    <property type="match status" value="1"/>
</dbReference>
<dbReference type="InterPro" id="IPR014347">
    <property type="entry name" value="Tautomerase/MIF_sf"/>
</dbReference>
<reference evidence="1 2" key="1">
    <citation type="submission" date="2016-10" db="EMBL/GenBank/DDBJ databases">
        <title>Comparative genome analysis of multiple Pseudomonas spp. focuses on biocontrol and plant growth promoting traits.</title>
        <authorList>
            <person name="Tao X.-Y."/>
            <person name="Taylor C.G."/>
        </authorList>
    </citation>
    <scope>NUCLEOTIDE SEQUENCE [LARGE SCALE GENOMIC DNA]</scope>
    <source>
        <strain evidence="1 2">37A10</strain>
    </source>
</reference>
<evidence type="ECO:0000313" key="2">
    <source>
        <dbReference type="Proteomes" id="UP000285349"/>
    </source>
</evidence>
<organism evidence="1 2">
    <name type="scientific">Pseudomonas frederiksbergensis</name>
    <dbReference type="NCBI Taxonomy" id="104087"/>
    <lineage>
        <taxon>Bacteria</taxon>
        <taxon>Pseudomonadati</taxon>
        <taxon>Pseudomonadota</taxon>
        <taxon>Gammaproteobacteria</taxon>
        <taxon>Pseudomonadales</taxon>
        <taxon>Pseudomonadaceae</taxon>
        <taxon>Pseudomonas</taxon>
    </lineage>
</organism>
<dbReference type="OrthoDB" id="9804765at2"/>
<evidence type="ECO:0000313" key="1">
    <source>
        <dbReference type="EMBL" id="RON50506.1"/>
    </source>
</evidence>
<dbReference type="Gene3D" id="3.30.429.10">
    <property type="entry name" value="Macrophage Migration Inhibitory Factor"/>
    <property type="match status" value="1"/>
</dbReference>
<dbReference type="RefSeq" id="WP_123508623.1">
    <property type="nucleotide sequence ID" value="NZ_JBNDIR010000007.1"/>
</dbReference>
<protein>
    <submittedName>
        <fullName evidence="1">Tautomerase family protein</fullName>
    </submittedName>
</protein>
<dbReference type="PANTHER" id="PTHR38460">
    <property type="entry name" value="TAUTOMERASE YOLI-RELATED"/>
    <property type="match status" value="1"/>
</dbReference>
<accession>A0A423KDQ9</accession>
<dbReference type="Pfam" id="PF14552">
    <property type="entry name" value="Tautomerase_2"/>
    <property type="match status" value="1"/>
</dbReference>
<dbReference type="SUPFAM" id="SSF55331">
    <property type="entry name" value="Tautomerase/MIF"/>
    <property type="match status" value="1"/>
</dbReference>
<dbReference type="Proteomes" id="UP000285349">
    <property type="component" value="Unassembled WGS sequence"/>
</dbReference>
<comment type="caution">
    <text evidence="1">The sequence shown here is derived from an EMBL/GenBank/DDBJ whole genome shotgun (WGS) entry which is preliminary data.</text>
</comment>